<evidence type="ECO:0000259" key="8">
    <source>
        <dbReference type="PROSITE" id="PS50045"/>
    </source>
</evidence>
<keyword evidence="4" id="KW-0238">DNA-binding</keyword>
<keyword evidence="3" id="KW-0805">Transcription regulation</keyword>
<dbReference type="PANTHER" id="PTHR32071:SF113">
    <property type="entry name" value="ALGINATE BIOSYNTHESIS TRANSCRIPTIONAL REGULATORY PROTEIN ALGB"/>
    <property type="match status" value="1"/>
</dbReference>
<feature type="region of interest" description="Disordered" evidence="7">
    <location>
        <begin position="389"/>
        <end position="411"/>
    </location>
</feature>
<dbReference type="InterPro" id="IPR027417">
    <property type="entry name" value="P-loop_NTPase"/>
</dbReference>
<dbReference type="GO" id="GO:0005524">
    <property type="term" value="F:ATP binding"/>
    <property type="evidence" value="ECO:0007669"/>
    <property type="project" value="UniProtKB-KW"/>
</dbReference>
<dbReference type="InterPro" id="IPR002197">
    <property type="entry name" value="HTH_Fis"/>
</dbReference>
<accession>Q314J5</accession>
<keyword evidence="6" id="KW-0597">Phosphoprotein</keyword>
<evidence type="ECO:0000256" key="2">
    <source>
        <dbReference type="ARBA" id="ARBA00022840"/>
    </source>
</evidence>
<dbReference type="Pfam" id="PF00072">
    <property type="entry name" value="Response_reg"/>
    <property type="match status" value="1"/>
</dbReference>
<dbReference type="Proteomes" id="UP000002710">
    <property type="component" value="Chromosome"/>
</dbReference>
<dbReference type="InterPro" id="IPR025662">
    <property type="entry name" value="Sigma_54_int_dom_ATP-bd_1"/>
</dbReference>
<dbReference type="HOGENOM" id="CLU_000445_0_6_7"/>
<reference evidence="10 11" key="1">
    <citation type="journal article" date="2011" name="J. Bacteriol.">
        <title>Complete genome sequence and updated annotation of Desulfovibrio alaskensis G20.</title>
        <authorList>
            <person name="Hauser L.J."/>
            <person name="Land M.L."/>
            <person name="Brown S.D."/>
            <person name="Larimer F."/>
            <person name="Keller K.L."/>
            <person name="Rapp-Giles B.J."/>
            <person name="Price M.N."/>
            <person name="Lin M."/>
            <person name="Bruce D.C."/>
            <person name="Detter J.C."/>
            <person name="Tapia R."/>
            <person name="Han C.S."/>
            <person name="Goodwin L.A."/>
            <person name="Cheng J.F."/>
            <person name="Pitluck S."/>
            <person name="Copeland A."/>
            <person name="Lucas S."/>
            <person name="Nolan M."/>
            <person name="Lapidus A.L."/>
            <person name="Palumbo A.V."/>
            <person name="Wall J.D."/>
        </authorList>
    </citation>
    <scope>NUCLEOTIDE SEQUENCE [LARGE SCALE GENOMIC DNA]</scope>
    <source>
        <strain evidence="11">ATCC BAA 1058 / DSM 17464 / G20</strain>
    </source>
</reference>
<dbReference type="InterPro" id="IPR009057">
    <property type="entry name" value="Homeodomain-like_sf"/>
</dbReference>
<dbReference type="FunFam" id="3.40.50.300:FF:000006">
    <property type="entry name" value="DNA-binding transcriptional regulator NtrC"/>
    <property type="match status" value="1"/>
</dbReference>
<dbReference type="NCBIfam" id="TIGR02915">
    <property type="entry name" value="PEP_resp_reg"/>
    <property type="match status" value="1"/>
</dbReference>
<dbReference type="PROSITE" id="PS00675">
    <property type="entry name" value="SIGMA54_INTERACT_1"/>
    <property type="match status" value="1"/>
</dbReference>
<keyword evidence="5" id="KW-0804">Transcription</keyword>
<evidence type="ECO:0000256" key="6">
    <source>
        <dbReference type="PROSITE-ProRule" id="PRU00169"/>
    </source>
</evidence>
<sequence length="462" mass="50809">MPKLLIVDDNEDVRRQLRWGLSREPYDLLLAADGQEALKLFREHRPGAVTLDLGLPPDPEGTDEGFRCLDAMLRHDPNAQIVVVTGHHDKENALRAIRAGAFDFCRKPVDLAELKVIINRAFYLSELKAADQPLQEDLPPEPEVPHFNGLVGDCEAMRRVYATIEKVAGADAPVLVTGESGTGKELVARAVHRLSSRRSGAMVAVNCGAIPETLIESELFGHEKGAFTGATSRVQGKVEYADGGTLFLDEIGELPASMQVKFLRFLQEMVMQRVGGRKDIPVNCRIIAATNVDIEQAMREGAFREDLYFRIGVVTINLPPLRERGADVLLLARHFLSSIGVQQKTKVQGFSAAAEKAMLHYPWPGNVRELENKVRRAVILTSGQRIGPEDLGIEPEPVQPAPEGAVPSAGRKTLKEARNEVERDMVEQALRTFSGNIVQAAKSIGVSRPTFYDLLKKHGLDG</sequence>
<evidence type="ECO:0000313" key="10">
    <source>
        <dbReference type="EMBL" id="ABB37651.1"/>
    </source>
</evidence>
<dbReference type="PROSITE" id="PS00688">
    <property type="entry name" value="SIGMA54_INTERACT_3"/>
    <property type="match status" value="1"/>
</dbReference>
<dbReference type="SUPFAM" id="SSF52172">
    <property type="entry name" value="CheY-like"/>
    <property type="match status" value="1"/>
</dbReference>
<dbReference type="Pfam" id="PF02954">
    <property type="entry name" value="HTH_8"/>
    <property type="match status" value="1"/>
</dbReference>
<dbReference type="SUPFAM" id="SSF52540">
    <property type="entry name" value="P-loop containing nucleoside triphosphate hydrolases"/>
    <property type="match status" value="1"/>
</dbReference>
<evidence type="ECO:0000256" key="7">
    <source>
        <dbReference type="SAM" id="MobiDB-lite"/>
    </source>
</evidence>
<dbReference type="KEGG" id="dde:Dde_0850"/>
<evidence type="ECO:0000313" key="11">
    <source>
        <dbReference type="Proteomes" id="UP000002710"/>
    </source>
</evidence>
<dbReference type="GO" id="GO:0043565">
    <property type="term" value="F:sequence-specific DNA binding"/>
    <property type="evidence" value="ECO:0007669"/>
    <property type="project" value="InterPro"/>
</dbReference>
<dbReference type="AlphaFoldDB" id="Q314J5"/>
<dbReference type="PRINTS" id="PR01590">
    <property type="entry name" value="HTHFIS"/>
</dbReference>
<dbReference type="PANTHER" id="PTHR32071">
    <property type="entry name" value="TRANSCRIPTIONAL REGULATORY PROTEIN"/>
    <property type="match status" value="1"/>
</dbReference>
<dbReference type="InterPro" id="IPR001789">
    <property type="entry name" value="Sig_transdc_resp-reg_receiver"/>
</dbReference>
<dbReference type="InterPro" id="IPR002078">
    <property type="entry name" value="Sigma_54_int"/>
</dbReference>
<proteinExistence type="predicted"/>
<dbReference type="CDD" id="cd00009">
    <property type="entry name" value="AAA"/>
    <property type="match status" value="1"/>
</dbReference>
<dbReference type="eggNOG" id="COG2204">
    <property type="taxonomic scope" value="Bacteria"/>
</dbReference>
<protein>
    <submittedName>
        <fullName evidence="10">Two component, sigma54 specific, transcriptional regulator, Fis family</fullName>
    </submittedName>
</protein>
<dbReference type="Gene3D" id="1.10.10.60">
    <property type="entry name" value="Homeodomain-like"/>
    <property type="match status" value="1"/>
</dbReference>
<name>Q314J5_OLEA2</name>
<dbReference type="GO" id="GO:0006355">
    <property type="term" value="P:regulation of DNA-templated transcription"/>
    <property type="evidence" value="ECO:0007669"/>
    <property type="project" value="InterPro"/>
</dbReference>
<dbReference type="EMBL" id="CP000112">
    <property type="protein sequence ID" value="ABB37651.1"/>
    <property type="molecule type" value="Genomic_DNA"/>
</dbReference>
<dbReference type="Gene3D" id="3.40.50.300">
    <property type="entry name" value="P-loop containing nucleotide triphosphate hydrolases"/>
    <property type="match status" value="1"/>
</dbReference>
<organism evidence="10 11">
    <name type="scientific">Oleidesulfovibrio alaskensis (strain ATCC BAA-1058 / DSM 17464 / G20)</name>
    <name type="common">Desulfovibrio alaskensis</name>
    <dbReference type="NCBI Taxonomy" id="207559"/>
    <lineage>
        <taxon>Bacteria</taxon>
        <taxon>Pseudomonadati</taxon>
        <taxon>Thermodesulfobacteriota</taxon>
        <taxon>Desulfovibrionia</taxon>
        <taxon>Desulfovibrionales</taxon>
        <taxon>Desulfovibrionaceae</taxon>
        <taxon>Oleidesulfovibrio</taxon>
    </lineage>
</organism>
<evidence type="ECO:0000256" key="3">
    <source>
        <dbReference type="ARBA" id="ARBA00023015"/>
    </source>
</evidence>
<evidence type="ECO:0000256" key="4">
    <source>
        <dbReference type="ARBA" id="ARBA00023125"/>
    </source>
</evidence>
<dbReference type="SUPFAM" id="SSF46689">
    <property type="entry name" value="Homeodomain-like"/>
    <property type="match status" value="1"/>
</dbReference>
<evidence type="ECO:0000256" key="1">
    <source>
        <dbReference type="ARBA" id="ARBA00022741"/>
    </source>
</evidence>
<dbReference type="Gene3D" id="1.10.8.60">
    <property type="match status" value="1"/>
</dbReference>
<dbReference type="InterPro" id="IPR025944">
    <property type="entry name" value="Sigma_54_int_dom_CS"/>
</dbReference>
<dbReference type="InterPro" id="IPR011006">
    <property type="entry name" value="CheY-like_superfamily"/>
</dbReference>
<keyword evidence="11" id="KW-1185">Reference proteome</keyword>
<keyword evidence="1" id="KW-0547">Nucleotide-binding</keyword>
<dbReference type="SMART" id="SM00382">
    <property type="entry name" value="AAA"/>
    <property type="match status" value="1"/>
</dbReference>
<gene>
    <name evidence="10" type="ordered locus">Dde_0850</name>
</gene>
<dbReference type="InterPro" id="IPR058031">
    <property type="entry name" value="AAA_lid_NorR"/>
</dbReference>
<feature type="domain" description="Response regulatory" evidence="9">
    <location>
        <begin position="3"/>
        <end position="122"/>
    </location>
</feature>
<dbReference type="Gene3D" id="3.40.50.2300">
    <property type="match status" value="1"/>
</dbReference>
<dbReference type="SMART" id="SM00448">
    <property type="entry name" value="REC"/>
    <property type="match status" value="1"/>
</dbReference>
<feature type="domain" description="Sigma-54 factor interaction" evidence="8">
    <location>
        <begin position="150"/>
        <end position="379"/>
    </location>
</feature>
<dbReference type="Pfam" id="PF25601">
    <property type="entry name" value="AAA_lid_14"/>
    <property type="match status" value="1"/>
</dbReference>
<dbReference type="Pfam" id="PF00158">
    <property type="entry name" value="Sigma54_activat"/>
    <property type="match status" value="1"/>
</dbReference>
<feature type="modified residue" description="4-aspartylphosphate" evidence="6">
    <location>
        <position position="52"/>
    </location>
</feature>
<keyword evidence="2" id="KW-0067">ATP-binding</keyword>
<dbReference type="PROSITE" id="PS00676">
    <property type="entry name" value="SIGMA54_INTERACT_2"/>
    <property type="match status" value="1"/>
</dbReference>
<dbReference type="RefSeq" id="WP_011366910.1">
    <property type="nucleotide sequence ID" value="NC_007519.1"/>
</dbReference>
<dbReference type="InterPro" id="IPR014264">
    <property type="entry name" value="PEP-CTERM_resp_reg"/>
</dbReference>
<dbReference type="PROSITE" id="PS50045">
    <property type="entry name" value="SIGMA54_INTERACT_4"/>
    <property type="match status" value="1"/>
</dbReference>
<dbReference type="InterPro" id="IPR025943">
    <property type="entry name" value="Sigma_54_int_dom_ATP-bd_2"/>
</dbReference>
<dbReference type="PROSITE" id="PS50110">
    <property type="entry name" value="RESPONSE_REGULATORY"/>
    <property type="match status" value="1"/>
</dbReference>
<dbReference type="InterPro" id="IPR003593">
    <property type="entry name" value="AAA+_ATPase"/>
</dbReference>
<dbReference type="GO" id="GO:0000160">
    <property type="term" value="P:phosphorelay signal transduction system"/>
    <property type="evidence" value="ECO:0007669"/>
    <property type="project" value="InterPro"/>
</dbReference>
<dbReference type="STRING" id="207559.Dde_0850"/>
<evidence type="ECO:0000259" key="9">
    <source>
        <dbReference type="PROSITE" id="PS50110"/>
    </source>
</evidence>
<evidence type="ECO:0000256" key="5">
    <source>
        <dbReference type="ARBA" id="ARBA00023163"/>
    </source>
</evidence>